<keyword evidence="2" id="KW-1185">Reference proteome</keyword>
<dbReference type="RefSeq" id="WP_126548887.1">
    <property type="nucleotide sequence ID" value="NZ_BIFS01000001.1"/>
</dbReference>
<protein>
    <submittedName>
        <fullName evidence="1">Uncharacterized protein</fullName>
    </submittedName>
</protein>
<proteinExistence type="predicted"/>
<evidence type="ECO:0000313" key="2">
    <source>
        <dbReference type="Proteomes" id="UP000287188"/>
    </source>
</evidence>
<accession>A0A402ADI5</accession>
<dbReference type="Proteomes" id="UP000287188">
    <property type="component" value="Unassembled WGS sequence"/>
</dbReference>
<organism evidence="1 2">
    <name type="scientific">Dictyobacter kobayashii</name>
    <dbReference type="NCBI Taxonomy" id="2014872"/>
    <lineage>
        <taxon>Bacteria</taxon>
        <taxon>Bacillati</taxon>
        <taxon>Chloroflexota</taxon>
        <taxon>Ktedonobacteria</taxon>
        <taxon>Ktedonobacterales</taxon>
        <taxon>Dictyobacteraceae</taxon>
        <taxon>Dictyobacter</taxon>
    </lineage>
</organism>
<dbReference type="EMBL" id="BIFS01000001">
    <property type="protein sequence ID" value="GCE17153.1"/>
    <property type="molecule type" value="Genomic_DNA"/>
</dbReference>
<evidence type="ECO:0000313" key="1">
    <source>
        <dbReference type="EMBL" id="GCE17153.1"/>
    </source>
</evidence>
<reference evidence="2" key="1">
    <citation type="submission" date="2018-12" db="EMBL/GenBank/DDBJ databases">
        <title>Tengunoibacter tsumagoiensis gen. nov., sp. nov., Dictyobacter kobayashii sp. nov., D. alpinus sp. nov., and D. joshuensis sp. nov. and description of Dictyobacteraceae fam. nov. within the order Ktedonobacterales isolated from Tengu-no-mugimeshi.</title>
        <authorList>
            <person name="Wang C.M."/>
            <person name="Zheng Y."/>
            <person name="Sakai Y."/>
            <person name="Toyoda A."/>
            <person name="Minakuchi Y."/>
            <person name="Abe K."/>
            <person name="Yokota A."/>
            <person name="Yabe S."/>
        </authorList>
    </citation>
    <scope>NUCLEOTIDE SEQUENCE [LARGE SCALE GENOMIC DNA]</scope>
    <source>
        <strain evidence="2">Uno11</strain>
    </source>
</reference>
<dbReference type="OrthoDB" id="136266at2"/>
<sequence>MAEKAPMHVRRAFLQQVAPRYQQAFASQKCTILDGFVCTTGYARKYARWLLNHAEEVLQTTAASRHRYGPEVHQALVLAWKTLNQICTKRLIPFLPSIIESLEQYGHVQLSEEHRHQLLSISAATADRILGAYRQSRPRGVSTTQSGPLLKQQIPIRTFAQWDETLPGFLEADLVAHCGGVCREGACIR</sequence>
<gene>
    <name evidence="1" type="ORF">KDK_09530</name>
</gene>
<dbReference type="AlphaFoldDB" id="A0A402ADI5"/>
<name>A0A402ADI5_9CHLR</name>
<comment type="caution">
    <text evidence="1">The sequence shown here is derived from an EMBL/GenBank/DDBJ whole genome shotgun (WGS) entry which is preliminary data.</text>
</comment>